<protein>
    <submittedName>
        <fullName evidence="1">Uncharacterized protein</fullName>
    </submittedName>
</protein>
<reference evidence="1 2" key="1">
    <citation type="journal article" date="2019" name="Sci. Rep.">
        <title>Orb-weaving spider Araneus ventricosus genome elucidates the spidroin gene catalogue.</title>
        <authorList>
            <person name="Kono N."/>
            <person name="Nakamura H."/>
            <person name="Ohtoshi R."/>
            <person name="Moran D.A.P."/>
            <person name="Shinohara A."/>
            <person name="Yoshida Y."/>
            <person name="Fujiwara M."/>
            <person name="Mori M."/>
            <person name="Tomita M."/>
            <person name="Arakawa K."/>
        </authorList>
    </citation>
    <scope>NUCLEOTIDE SEQUENCE [LARGE SCALE GENOMIC DNA]</scope>
</reference>
<name>A0A4Y2H0K0_ARAVE</name>
<dbReference type="EMBL" id="BGPR01001698">
    <property type="protein sequence ID" value="GBM59782.1"/>
    <property type="molecule type" value="Genomic_DNA"/>
</dbReference>
<gene>
    <name evidence="1" type="ORF">AVEN_6656_1</name>
</gene>
<dbReference type="Proteomes" id="UP000499080">
    <property type="component" value="Unassembled WGS sequence"/>
</dbReference>
<proteinExistence type="predicted"/>
<organism evidence="1 2">
    <name type="scientific">Araneus ventricosus</name>
    <name type="common">Orbweaver spider</name>
    <name type="synonym">Epeira ventricosa</name>
    <dbReference type="NCBI Taxonomy" id="182803"/>
    <lineage>
        <taxon>Eukaryota</taxon>
        <taxon>Metazoa</taxon>
        <taxon>Ecdysozoa</taxon>
        <taxon>Arthropoda</taxon>
        <taxon>Chelicerata</taxon>
        <taxon>Arachnida</taxon>
        <taxon>Araneae</taxon>
        <taxon>Araneomorphae</taxon>
        <taxon>Entelegynae</taxon>
        <taxon>Araneoidea</taxon>
        <taxon>Araneidae</taxon>
        <taxon>Araneus</taxon>
    </lineage>
</organism>
<dbReference type="AlphaFoldDB" id="A0A4Y2H0K0"/>
<comment type="caution">
    <text evidence="1">The sequence shown here is derived from an EMBL/GenBank/DDBJ whole genome shotgun (WGS) entry which is preliminary data.</text>
</comment>
<keyword evidence="2" id="KW-1185">Reference proteome</keyword>
<evidence type="ECO:0000313" key="1">
    <source>
        <dbReference type="EMBL" id="GBM59782.1"/>
    </source>
</evidence>
<accession>A0A4Y2H0K0</accession>
<sequence length="185" mass="20920">MINKPRATSDEGNQLKGSSSVQARRLIICTTTEARTSPMWIGLCCLHTLVWVWVWIWSDGNEEGTPIYAWMNSARAELHLFSILHGRIKFHLTPHGKVRNENAKVREAATYWGLFWYLRLGWELGWVPQVNNGTQPSPTTPNPTGGTRIDTTISIYLRGVGTLSPKLLICPLRCTFSQNLSSIHF</sequence>
<evidence type="ECO:0000313" key="2">
    <source>
        <dbReference type="Proteomes" id="UP000499080"/>
    </source>
</evidence>